<sequence length="57" mass="6756">MKWIRWKVIHNVKDAVIAKKSTTTIEIALHTVSWMIDASIVRHVTKCGMWTMLWENF</sequence>
<keyword evidence="2" id="KW-1185">Reference proteome</keyword>
<evidence type="ECO:0000313" key="2">
    <source>
        <dbReference type="Proteomes" id="UP001603857"/>
    </source>
</evidence>
<dbReference type="Proteomes" id="UP001603857">
    <property type="component" value="Unassembled WGS sequence"/>
</dbReference>
<dbReference type="EMBL" id="JBGMDY010000008">
    <property type="protein sequence ID" value="KAL2324619.1"/>
    <property type="molecule type" value="Genomic_DNA"/>
</dbReference>
<gene>
    <name evidence="1" type="ORF">Fmac_023677</name>
</gene>
<reference evidence="1 2" key="1">
    <citation type="submission" date="2024-08" db="EMBL/GenBank/DDBJ databases">
        <title>Insights into the chromosomal genome structure of Flemingia macrophylla.</title>
        <authorList>
            <person name="Ding Y."/>
            <person name="Zhao Y."/>
            <person name="Bi W."/>
            <person name="Wu M."/>
            <person name="Zhao G."/>
            <person name="Gong Y."/>
            <person name="Li W."/>
            <person name="Zhang P."/>
        </authorList>
    </citation>
    <scope>NUCLEOTIDE SEQUENCE [LARGE SCALE GENOMIC DNA]</scope>
    <source>
        <strain evidence="1">DYQJB</strain>
        <tissue evidence="1">Leaf</tissue>
    </source>
</reference>
<evidence type="ECO:0000313" key="1">
    <source>
        <dbReference type="EMBL" id="KAL2324619.1"/>
    </source>
</evidence>
<comment type="caution">
    <text evidence="1">The sequence shown here is derived from an EMBL/GenBank/DDBJ whole genome shotgun (WGS) entry which is preliminary data.</text>
</comment>
<organism evidence="1 2">
    <name type="scientific">Flemingia macrophylla</name>
    <dbReference type="NCBI Taxonomy" id="520843"/>
    <lineage>
        <taxon>Eukaryota</taxon>
        <taxon>Viridiplantae</taxon>
        <taxon>Streptophyta</taxon>
        <taxon>Embryophyta</taxon>
        <taxon>Tracheophyta</taxon>
        <taxon>Spermatophyta</taxon>
        <taxon>Magnoliopsida</taxon>
        <taxon>eudicotyledons</taxon>
        <taxon>Gunneridae</taxon>
        <taxon>Pentapetalae</taxon>
        <taxon>rosids</taxon>
        <taxon>fabids</taxon>
        <taxon>Fabales</taxon>
        <taxon>Fabaceae</taxon>
        <taxon>Papilionoideae</taxon>
        <taxon>50 kb inversion clade</taxon>
        <taxon>NPAAA clade</taxon>
        <taxon>indigoferoid/millettioid clade</taxon>
        <taxon>Phaseoleae</taxon>
        <taxon>Flemingia</taxon>
    </lineage>
</organism>
<name>A0ABD1LM72_9FABA</name>
<dbReference type="AlphaFoldDB" id="A0ABD1LM72"/>
<protein>
    <submittedName>
        <fullName evidence="1">Uncharacterized protein</fullName>
    </submittedName>
</protein>
<proteinExistence type="predicted"/>
<accession>A0ABD1LM72</accession>